<evidence type="ECO:0000256" key="3">
    <source>
        <dbReference type="SAM" id="Phobius"/>
    </source>
</evidence>
<dbReference type="AlphaFoldDB" id="D2Z3Y8"/>
<keyword evidence="3" id="KW-1133">Transmembrane helix</keyword>
<evidence type="ECO:0000313" key="4">
    <source>
        <dbReference type="EMBL" id="EFC92249.1"/>
    </source>
</evidence>
<feature type="transmembrane region" description="Helical" evidence="3">
    <location>
        <begin position="240"/>
        <end position="260"/>
    </location>
</feature>
<protein>
    <submittedName>
        <fullName evidence="4">Glycosyl transferase, WecB/TagA/CpsF family</fullName>
        <ecNumber evidence="4">2.4.1.187</ecNumber>
    </submittedName>
</protein>
<keyword evidence="3" id="KW-0812">Transmembrane</keyword>
<keyword evidence="2 4" id="KW-0808">Transferase</keyword>
<dbReference type="Pfam" id="PF03808">
    <property type="entry name" value="Glyco_tran_WecG"/>
    <property type="match status" value="1"/>
</dbReference>
<feature type="transmembrane region" description="Helical" evidence="3">
    <location>
        <begin position="60"/>
        <end position="78"/>
    </location>
</feature>
<feature type="transmembrane region" description="Helical" evidence="3">
    <location>
        <begin position="203"/>
        <end position="228"/>
    </location>
</feature>
<dbReference type="PaxDb" id="469381-Dpep_2227"/>
<keyword evidence="3" id="KW-0472">Membrane</keyword>
<dbReference type="STRING" id="469381.Dpep_2227"/>
<dbReference type="eggNOG" id="COG1922">
    <property type="taxonomic scope" value="Bacteria"/>
</dbReference>
<evidence type="ECO:0000313" key="5">
    <source>
        <dbReference type="Proteomes" id="UP000006427"/>
    </source>
</evidence>
<feature type="transmembrane region" description="Helical" evidence="3">
    <location>
        <begin position="272"/>
        <end position="295"/>
    </location>
</feature>
<dbReference type="PANTHER" id="PTHR34136">
    <property type="match status" value="1"/>
</dbReference>
<reference evidence="4 5" key="1">
    <citation type="journal article" date="2010" name="Stand. Genomic Sci.">
        <title>Permanent draft genome sequence of Dethiosulfovibrio peptidovorans type strain (SEBR 4207).</title>
        <authorList>
            <person name="Labutti K."/>
            <person name="Mayilraj S."/>
            <person name="Clum A."/>
            <person name="Lucas S."/>
            <person name="Glavina Del Rio T."/>
            <person name="Nolan M."/>
            <person name="Tice H."/>
            <person name="Cheng J.F."/>
            <person name="Pitluck S."/>
            <person name="Liolios K."/>
            <person name="Ivanova N."/>
            <person name="Mavromatis K."/>
            <person name="Mikhailova N."/>
            <person name="Pati A."/>
            <person name="Goodwin L."/>
            <person name="Chen A."/>
            <person name="Palaniappan K."/>
            <person name="Land M."/>
            <person name="Hauser L."/>
            <person name="Chang Y.J."/>
            <person name="Jeffries C.D."/>
            <person name="Rohde M."/>
            <person name="Spring S."/>
            <person name="Goker M."/>
            <person name="Woyke T."/>
            <person name="Bristow J."/>
            <person name="Eisen J.A."/>
            <person name="Markowitz V."/>
            <person name="Hugenholtz P."/>
            <person name="Kyrpides N.C."/>
            <person name="Klenk H.P."/>
            <person name="Lapidus A."/>
        </authorList>
    </citation>
    <scope>NUCLEOTIDE SEQUENCE [LARGE SCALE GENOMIC DNA]</scope>
    <source>
        <strain evidence="4 5">DSM 11002</strain>
    </source>
</reference>
<dbReference type="EMBL" id="ABTR02000001">
    <property type="protein sequence ID" value="EFC92249.1"/>
    <property type="molecule type" value="Genomic_DNA"/>
</dbReference>
<sequence>MIHYLSSSTAFVLSSLVLASFMLQRLYRRTLSKERYFYMRDLTLVGVWMLFALWTGDSEIRAVVGMALLGSIVGMVQHTSPNKKLSWLFGVVGLFFALVGPRISFVGMPGGQYLYLSSYSSILMTALWVTVFPLLFQRLDDIPGLAGHLLGVSFSLTLLISSISGQQVGDAFLMSLAGVSFVAVFWSRLGHNYRQLGKPLSSFWGMLVAGASLVGVTKGVTFTTLMVIPMGLYALPMMELSLYLVSHAVPLGKWGNVSIYHRMMDRGVDHPGAVKFVTFLCLLIGTVVSFVQIGINDTTRPAFLSLLAVSTAVVVSCLRGSKSRARTGLWGVRVDGMSMNYALSKVRGRLLSRAPSAMIVTANALSFYRAKKDPLYREIADSAWLTLPDGAGLVWALKFLGVPVVERVAGIDFMHGLCRLAAVENWPIYLLGSKPEVVSAAAVELERLYPGLKVVGYRDGYFNDSEDQDILQSIRSSGAKLLFTALGVPKQEVWLNRNLPEMDGVVGVGVGGSFDVISGRLRRAPLLWQKCGLEWLYRLIQEPWRLRQDVALVLFVFSVLLEKIGFSGWRGKNENHHS</sequence>
<gene>
    <name evidence="4" type="ORF">Dpep_2227</name>
</gene>
<name>D2Z3Y8_9BACT</name>
<comment type="caution">
    <text evidence="4">The sequence shown here is derived from an EMBL/GenBank/DDBJ whole genome shotgun (WGS) entry which is preliminary data.</text>
</comment>
<dbReference type="OrthoDB" id="9771846at2"/>
<dbReference type="EC" id="2.4.1.187" evidence="4"/>
<feature type="transmembrane region" description="Helical" evidence="3">
    <location>
        <begin position="145"/>
        <end position="165"/>
    </location>
</feature>
<feature type="transmembrane region" description="Helical" evidence="3">
    <location>
        <begin position="6"/>
        <end position="24"/>
    </location>
</feature>
<dbReference type="NCBIfam" id="TIGR00696">
    <property type="entry name" value="wecG_tagA_cpsF"/>
    <property type="match status" value="1"/>
</dbReference>
<organism evidence="4 5">
    <name type="scientific">Dethiosulfovibrio peptidovorans DSM 11002</name>
    <dbReference type="NCBI Taxonomy" id="469381"/>
    <lineage>
        <taxon>Bacteria</taxon>
        <taxon>Thermotogati</taxon>
        <taxon>Synergistota</taxon>
        <taxon>Synergistia</taxon>
        <taxon>Synergistales</taxon>
        <taxon>Dethiosulfovibrionaceae</taxon>
        <taxon>Dethiosulfovibrio</taxon>
    </lineage>
</organism>
<keyword evidence="1 4" id="KW-0328">Glycosyltransferase</keyword>
<feature type="transmembrane region" description="Helical" evidence="3">
    <location>
        <begin position="36"/>
        <end position="54"/>
    </location>
</feature>
<evidence type="ECO:0000256" key="1">
    <source>
        <dbReference type="ARBA" id="ARBA00022676"/>
    </source>
</evidence>
<keyword evidence="5" id="KW-1185">Reference proteome</keyword>
<proteinExistence type="predicted"/>
<feature type="transmembrane region" description="Helical" evidence="3">
    <location>
        <begin position="171"/>
        <end position="191"/>
    </location>
</feature>
<feature type="transmembrane region" description="Helical" evidence="3">
    <location>
        <begin position="113"/>
        <end position="136"/>
    </location>
</feature>
<dbReference type="PANTHER" id="PTHR34136:SF1">
    <property type="entry name" value="UDP-N-ACETYL-D-MANNOSAMINURONIC ACID TRANSFERASE"/>
    <property type="match status" value="1"/>
</dbReference>
<dbReference type="Proteomes" id="UP000006427">
    <property type="component" value="Unassembled WGS sequence"/>
</dbReference>
<dbReference type="CDD" id="cd06533">
    <property type="entry name" value="Glyco_transf_WecG_TagA"/>
    <property type="match status" value="1"/>
</dbReference>
<accession>D2Z3Y8</accession>
<dbReference type="GO" id="GO:0047244">
    <property type="term" value="F:N-acetylglucosaminyldiphosphoundecaprenol N-acetyl-beta-D-mannosaminyltransferase activity"/>
    <property type="evidence" value="ECO:0007669"/>
    <property type="project" value="UniProtKB-EC"/>
</dbReference>
<evidence type="ECO:0000256" key="2">
    <source>
        <dbReference type="ARBA" id="ARBA00022679"/>
    </source>
</evidence>
<dbReference type="InterPro" id="IPR004629">
    <property type="entry name" value="WecG_TagA_CpsF"/>
</dbReference>
<feature type="transmembrane region" description="Helical" evidence="3">
    <location>
        <begin position="85"/>
        <end position="107"/>
    </location>
</feature>